<organism evidence="1 2">
    <name type="scientific">Cryptosporangium minutisporangium</name>
    <dbReference type="NCBI Taxonomy" id="113569"/>
    <lineage>
        <taxon>Bacteria</taxon>
        <taxon>Bacillati</taxon>
        <taxon>Actinomycetota</taxon>
        <taxon>Actinomycetes</taxon>
        <taxon>Cryptosporangiales</taxon>
        <taxon>Cryptosporangiaceae</taxon>
        <taxon>Cryptosporangium</taxon>
    </lineage>
</organism>
<comment type="caution">
    <text evidence="1">The sequence shown here is derived from an EMBL/GenBank/DDBJ whole genome shotgun (WGS) entry which is preliminary data.</text>
</comment>
<dbReference type="Pfam" id="PF13830">
    <property type="entry name" value="DUF4192"/>
    <property type="match status" value="1"/>
</dbReference>
<proteinExistence type="predicted"/>
<dbReference type="EMBL" id="BAAAYN010000015">
    <property type="protein sequence ID" value="GAA3386316.1"/>
    <property type="molecule type" value="Genomic_DNA"/>
</dbReference>
<reference evidence="2" key="1">
    <citation type="journal article" date="2019" name="Int. J. Syst. Evol. Microbiol.">
        <title>The Global Catalogue of Microorganisms (GCM) 10K type strain sequencing project: providing services to taxonomists for standard genome sequencing and annotation.</title>
        <authorList>
            <consortium name="The Broad Institute Genomics Platform"/>
            <consortium name="The Broad Institute Genome Sequencing Center for Infectious Disease"/>
            <person name="Wu L."/>
            <person name="Ma J."/>
        </authorList>
    </citation>
    <scope>NUCLEOTIDE SEQUENCE [LARGE SCALE GENOMIC DNA]</scope>
    <source>
        <strain evidence="2">JCM 9458</strain>
    </source>
</reference>
<dbReference type="RefSeq" id="WP_345728047.1">
    <property type="nucleotide sequence ID" value="NZ_BAAAYN010000015.1"/>
</dbReference>
<evidence type="ECO:0000313" key="1">
    <source>
        <dbReference type="EMBL" id="GAA3386316.1"/>
    </source>
</evidence>
<dbReference type="InterPro" id="IPR025447">
    <property type="entry name" value="DUF4192"/>
</dbReference>
<dbReference type="Proteomes" id="UP001501676">
    <property type="component" value="Unassembled WGS sequence"/>
</dbReference>
<accession>A0ABP6SVY7</accession>
<keyword evidence="2" id="KW-1185">Reference proteome</keyword>
<sequence>MTPPKARLRITSDLDLVALVPYVLRYHPQESMVALVVDDDRLTVTTRSDLPPTAEECAGPDYRRAVRTVIAQIAEDASMALLVGYGPADRVEPATALYTDALTAAGLLVGRALRVNDGRFYCLKAGCTQCPAEGTPYDPAASPLPAAATYQGMVALPDRDAVANLVAPVTGPARARMTVASQAAQDRLTALLPSLAPGQTAPLIMPAAVLTAGYAAVDAALQAAADGRTLSDDDAAWLIKVLTIMRIRDHAWAACDGSPTQRELWADLTRRAEPHLTAAPASLLALTAYLGGDGPLARVALDCALRADPSYRMARLLTSTLDAAVPPDVLRQINAAAHQSQRNEP</sequence>
<protein>
    <submittedName>
        <fullName evidence="1">DUF4192 domain-containing protein</fullName>
    </submittedName>
</protein>
<name>A0ABP6SVY7_9ACTN</name>
<evidence type="ECO:0000313" key="2">
    <source>
        <dbReference type="Proteomes" id="UP001501676"/>
    </source>
</evidence>
<gene>
    <name evidence="1" type="ORF">GCM10020369_23160</name>
</gene>